<sequence length="982" mass="109476">MERRFSQLPEMTSTPRPCRNTMSLEMAFKEVSPIFPIRKPRSMIPNSKAKSTEPGLKLSDENNTKQVDKLSNNCQALVENVHQALLSVGVQDKPNASKKSVTFDEVPVLMAPTPAQPTQVDQPIVAQNVIRLQRKSTLSLNRRTSVLPDILEMSQNGDNEDKSDNRPSDAMILKNSENSVGTPAWQIPSQSTKSFSLKRKFNNCKSEKKKLLSSNTQEECAENLFEDMDDLSPLESAYPIKKRKTYVIKEKNQKDTEQVNNDSEDNDLLPEQSDISRKNKLPKVAADNGTYVMVNLDIEDDTPKTKTINHIPEDKKSSLRKTRKSNKKDENKINSNNNVIPNKEVKIQSEEDIQMISKYKKRLSKVNCVSTRAKDMTEVPKVEDPMDSKSEDIVRHIIKTNKSDNVNCIELSSKKLKKLNLKQPSVEIVSNVLISQSSSGDNQDVFSHSVKRGKNNTKQSKIVKSTRSTKENVDNKVNLKKVVAAPSSKRKVKINHISLVNEDITQRVESQVLELDTKKSTKAIRAPKKKTKNMCDEEKLKLSNSPNLSKESLGSNLRSSRLEEKEKTTNESSFVVNDGALENSKRGVKQSATSVRKSRNCSSKLPVGDNAEKCIIKIKSFSEAPVMTSGTSQTVKDQSPVLTTENPDLAKKSRRTLKLKTINKVDKCGGKADSSNNFTEHKEEKCTTDSKADDIMIIKEKIEVDERINGEYMQQKRKQNARKSSVKKCAVSTHTSHGHPEDSGASIEQPLKIKNLNLRGKSGEIISAEDLVNIDNQIIGRASARKSKTTNKISLDCPNSIGLGLKRKSENNPHSDVPGQVLNESKKSRKGGSGKNGGGNKEKFTESPVVERISLHTSNKECHCMPPEEPTHVFYVQQCFGLKSAKMSEHSPGVLLRVHIHINNYMMSGTMSLLMGASMTKASTNTTYTVTQGAALVNLSNLTKTIRQEDEINSFFIPKNSKFSISNEESTTLVMAFTKFKG</sequence>
<accession>A0A1B6FF52</accession>
<feature type="region of interest" description="Disordered" evidence="1">
    <location>
        <begin position="252"/>
        <end position="276"/>
    </location>
</feature>
<dbReference type="EMBL" id="GECZ01020927">
    <property type="protein sequence ID" value="JAS48842.1"/>
    <property type="molecule type" value="Transcribed_RNA"/>
</dbReference>
<gene>
    <name evidence="2" type="ORF">g.31636</name>
</gene>
<feature type="compositionally biased region" description="Polar residues" evidence="1">
    <location>
        <begin position="456"/>
        <end position="466"/>
    </location>
</feature>
<reference evidence="2" key="1">
    <citation type="submission" date="2015-11" db="EMBL/GenBank/DDBJ databases">
        <title>De novo transcriptome assembly of four potential Pierce s Disease insect vectors from Arizona vineyards.</title>
        <authorList>
            <person name="Tassone E.E."/>
        </authorList>
    </citation>
    <scope>NUCLEOTIDE SEQUENCE</scope>
</reference>
<name>A0A1B6FF52_9HEMI</name>
<feature type="region of interest" description="Disordered" evidence="1">
    <location>
        <begin position="303"/>
        <end position="338"/>
    </location>
</feature>
<feature type="region of interest" description="Disordered" evidence="1">
    <location>
        <begin position="39"/>
        <end position="60"/>
    </location>
</feature>
<feature type="region of interest" description="Disordered" evidence="1">
    <location>
        <begin position="149"/>
        <end position="170"/>
    </location>
</feature>
<feature type="region of interest" description="Disordered" evidence="1">
    <location>
        <begin position="714"/>
        <end position="747"/>
    </location>
</feature>
<feature type="compositionally biased region" description="Basic residues" evidence="1">
    <location>
        <begin position="523"/>
        <end position="532"/>
    </location>
</feature>
<evidence type="ECO:0000313" key="2">
    <source>
        <dbReference type="EMBL" id="JAS48842.1"/>
    </source>
</evidence>
<evidence type="ECO:0000256" key="1">
    <source>
        <dbReference type="SAM" id="MobiDB-lite"/>
    </source>
</evidence>
<feature type="region of interest" description="Disordered" evidence="1">
    <location>
        <begin position="800"/>
        <end position="847"/>
    </location>
</feature>
<organism evidence="2">
    <name type="scientific">Cuerna arida</name>
    <dbReference type="NCBI Taxonomy" id="1464854"/>
    <lineage>
        <taxon>Eukaryota</taxon>
        <taxon>Metazoa</taxon>
        <taxon>Ecdysozoa</taxon>
        <taxon>Arthropoda</taxon>
        <taxon>Hexapoda</taxon>
        <taxon>Insecta</taxon>
        <taxon>Pterygota</taxon>
        <taxon>Neoptera</taxon>
        <taxon>Paraneoptera</taxon>
        <taxon>Hemiptera</taxon>
        <taxon>Auchenorrhyncha</taxon>
        <taxon>Membracoidea</taxon>
        <taxon>Cicadellidae</taxon>
        <taxon>Cicadellinae</taxon>
        <taxon>Proconiini</taxon>
        <taxon>Cuerna</taxon>
    </lineage>
</organism>
<feature type="compositionally biased region" description="Polar residues" evidence="1">
    <location>
        <begin position="437"/>
        <end position="446"/>
    </location>
</feature>
<protein>
    <submittedName>
        <fullName evidence="2">Uncharacterized protein</fullName>
    </submittedName>
</protein>
<dbReference type="AlphaFoldDB" id="A0A1B6FF52"/>
<feature type="region of interest" description="Disordered" evidence="1">
    <location>
        <begin position="523"/>
        <end position="573"/>
    </location>
</feature>
<feature type="compositionally biased region" description="Basic residues" evidence="1">
    <location>
        <begin position="715"/>
        <end position="726"/>
    </location>
</feature>
<feature type="compositionally biased region" description="Basic and acidic residues" evidence="1">
    <location>
        <begin position="560"/>
        <end position="569"/>
    </location>
</feature>
<feature type="compositionally biased region" description="Polar residues" evidence="1">
    <location>
        <begin position="542"/>
        <end position="559"/>
    </location>
</feature>
<feature type="region of interest" description="Disordered" evidence="1">
    <location>
        <begin position="437"/>
        <end position="471"/>
    </location>
</feature>
<proteinExistence type="predicted"/>